<keyword evidence="2" id="KW-1185">Reference proteome</keyword>
<dbReference type="EMBL" id="FZMO01000312">
    <property type="protein sequence ID" value="SNQ49823.1"/>
    <property type="molecule type" value="Genomic_DNA"/>
</dbReference>
<evidence type="ECO:0000313" key="1">
    <source>
        <dbReference type="EMBL" id="SNQ49823.1"/>
    </source>
</evidence>
<organism evidence="1 2">
    <name type="scientific">Frankia canadensis</name>
    <dbReference type="NCBI Taxonomy" id="1836972"/>
    <lineage>
        <taxon>Bacteria</taxon>
        <taxon>Bacillati</taxon>
        <taxon>Actinomycetota</taxon>
        <taxon>Actinomycetes</taxon>
        <taxon>Frankiales</taxon>
        <taxon>Frankiaceae</taxon>
        <taxon>Frankia</taxon>
    </lineage>
</organism>
<dbReference type="Gene3D" id="3.30.930.10">
    <property type="entry name" value="Bira Bifunctional Protein, Domain 2"/>
    <property type="match status" value="1"/>
</dbReference>
<gene>
    <name evidence="1" type="ORF">FRACA_380014</name>
</gene>
<name>A0A2I2KVW4_9ACTN</name>
<dbReference type="InterPro" id="IPR045864">
    <property type="entry name" value="aa-tRNA-synth_II/BPL/LPL"/>
</dbReference>
<dbReference type="AlphaFoldDB" id="A0A2I2KVW4"/>
<dbReference type="OrthoDB" id="583154at2"/>
<accession>A0A2I2KVW4</accession>
<proteinExistence type="predicted"/>
<evidence type="ECO:0000313" key="2">
    <source>
        <dbReference type="Proteomes" id="UP000234331"/>
    </source>
</evidence>
<reference evidence="1 2" key="1">
    <citation type="submission" date="2017-06" db="EMBL/GenBank/DDBJ databases">
        <authorList>
            <person name="Kim H.J."/>
            <person name="Triplett B.A."/>
        </authorList>
    </citation>
    <scope>NUCLEOTIDE SEQUENCE [LARGE SCALE GENOMIC DNA]</scope>
    <source>
        <strain evidence="1">FRACA_ARgP5</strain>
    </source>
</reference>
<sequence length="96" mass="10493">MRPVLRPEWVPGALQRLFPTKEEFVSEDGVAIAFTNLHRTFFGERAEIALDGEPAHTSCVAFGLERWLHVLGGRFAGDWDAAHAAVTSFDSPGSAP</sequence>
<dbReference type="Proteomes" id="UP000234331">
    <property type="component" value="Unassembled WGS sequence"/>
</dbReference>
<protein>
    <submittedName>
        <fullName evidence="1">Uncharacterized protein</fullName>
    </submittedName>
</protein>